<dbReference type="EMBL" id="JANPWB010000012">
    <property type="protein sequence ID" value="KAJ1113714.1"/>
    <property type="molecule type" value="Genomic_DNA"/>
</dbReference>
<keyword evidence="3" id="KW-1185">Reference proteome</keyword>
<sequence>MVLPHPGVKIEGRSGQPLSYSTGLGEGTRTVPTSGLALLQILLSDQEEAKERGPTRTQEKSQRTLHLGKRGKPLIPPPITETER</sequence>
<evidence type="ECO:0000313" key="3">
    <source>
        <dbReference type="Proteomes" id="UP001066276"/>
    </source>
</evidence>
<gene>
    <name evidence="2" type="ORF">NDU88_001956</name>
</gene>
<name>A0AAV7NE27_PLEWA</name>
<feature type="region of interest" description="Disordered" evidence="1">
    <location>
        <begin position="47"/>
        <end position="84"/>
    </location>
</feature>
<comment type="caution">
    <text evidence="2">The sequence shown here is derived from an EMBL/GenBank/DDBJ whole genome shotgun (WGS) entry which is preliminary data.</text>
</comment>
<feature type="region of interest" description="Disordered" evidence="1">
    <location>
        <begin position="1"/>
        <end position="31"/>
    </location>
</feature>
<reference evidence="2" key="1">
    <citation type="journal article" date="2022" name="bioRxiv">
        <title>Sequencing and chromosome-scale assembly of the giantPleurodeles waltlgenome.</title>
        <authorList>
            <person name="Brown T."/>
            <person name="Elewa A."/>
            <person name="Iarovenko S."/>
            <person name="Subramanian E."/>
            <person name="Araus A.J."/>
            <person name="Petzold A."/>
            <person name="Susuki M."/>
            <person name="Suzuki K.-i.T."/>
            <person name="Hayashi T."/>
            <person name="Toyoda A."/>
            <person name="Oliveira C."/>
            <person name="Osipova E."/>
            <person name="Leigh N.D."/>
            <person name="Simon A."/>
            <person name="Yun M.H."/>
        </authorList>
    </citation>
    <scope>NUCLEOTIDE SEQUENCE</scope>
    <source>
        <strain evidence="2">20211129_DDA</strain>
        <tissue evidence="2">Liver</tissue>
    </source>
</reference>
<accession>A0AAV7NE27</accession>
<protein>
    <submittedName>
        <fullName evidence="2">Uncharacterized protein</fullName>
    </submittedName>
</protein>
<feature type="compositionally biased region" description="Basic and acidic residues" evidence="1">
    <location>
        <begin position="47"/>
        <end position="62"/>
    </location>
</feature>
<dbReference type="Proteomes" id="UP001066276">
    <property type="component" value="Chromosome 8"/>
</dbReference>
<organism evidence="2 3">
    <name type="scientific">Pleurodeles waltl</name>
    <name type="common">Iberian ribbed newt</name>
    <dbReference type="NCBI Taxonomy" id="8319"/>
    <lineage>
        <taxon>Eukaryota</taxon>
        <taxon>Metazoa</taxon>
        <taxon>Chordata</taxon>
        <taxon>Craniata</taxon>
        <taxon>Vertebrata</taxon>
        <taxon>Euteleostomi</taxon>
        <taxon>Amphibia</taxon>
        <taxon>Batrachia</taxon>
        <taxon>Caudata</taxon>
        <taxon>Salamandroidea</taxon>
        <taxon>Salamandridae</taxon>
        <taxon>Pleurodelinae</taxon>
        <taxon>Pleurodeles</taxon>
    </lineage>
</organism>
<dbReference type="AlphaFoldDB" id="A0AAV7NE27"/>
<evidence type="ECO:0000313" key="2">
    <source>
        <dbReference type="EMBL" id="KAJ1113714.1"/>
    </source>
</evidence>
<feature type="compositionally biased region" description="Pro residues" evidence="1">
    <location>
        <begin position="74"/>
        <end position="84"/>
    </location>
</feature>
<proteinExistence type="predicted"/>
<evidence type="ECO:0000256" key="1">
    <source>
        <dbReference type="SAM" id="MobiDB-lite"/>
    </source>
</evidence>